<protein>
    <submittedName>
        <fullName evidence="3">Uncharacterized protein</fullName>
    </submittedName>
</protein>
<evidence type="ECO:0000313" key="3">
    <source>
        <dbReference type="EMBL" id="KAJ5471462.1"/>
    </source>
</evidence>
<dbReference type="EMBL" id="JAPWDO010000005">
    <property type="protein sequence ID" value="KAJ5471462.1"/>
    <property type="molecule type" value="Genomic_DNA"/>
</dbReference>
<evidence type="ECO:0000256" key="2">
    <source>
        <dbReference type="ARBA" id="ARBA00023239"/>
    </source>
</evidence>
<dbReference type="GO" id="GO:0016838">
    <property type="term" value="F:carbon-oxygen lyase activity, acting on phosphates"/>
    <property type="evidence" value="ECO:0007669"/>
    <property type="project" value="InterPro"/>
</dbReference>
<reference evidence="3" key="1">
    <citation type="submission" date="2022-12" db="EMBL/GenBank/DDBJ databases">
        <authorList>
            <person name="Petersen C."/>
        </authorList>
    </citation>
    <scope>NUCLEOTIDE SEQUENCE</scope>
    <source>
        <strain evidence="3">IBT 17660</strain>
    </source>
</reference>
<dbReference type="InterPro" id="IPR024652">
    <property type="entry name" value="Trichodiene_synth"/>
</dbReference>
<gene>
    <name evidence="3" type="ORF">N7530_008819</name>
</gene>
<evidence type="ECO:0000256" key="1">
    <source>
        <dbReference type="ARBA" id="ARBA00007946"/>
    </source>
</evidence>
<dbReference type="Proteomes" id="UP001147760">
    <property type="component" value="Unassembled WGS sequence"/>
</dbReference>
<dbReference type="Pfam" id="PF06330">
    <property type="entry name" value="TRI5"/>
    <property type="match status" value="2"/>
</dbReference>
<sequence>MFPKERFDENGLFAEITAPIAQVENRMVFMNDMLSLYKQFDEPRDQTSLARGSSLASRTPVFRTLRTFLQAYVTWHLCDPWYRLQELHSLTKESAVVSAKLHNYLQSAKEVGSVDPKAWAYPSVASLAAENATS</sequence>
<comment type="caution">
    <text evidence="3">The sequence shown here is derived from an EMBL/GenBank/DDBJ whole genome shotgun (WGS) entry which is preliminary data.</text>
</comment>
<dbReference type="AlphaFoldDB" id="A0A9W9WPT3"/>
<accession>A0A9W9WPT3</accession>
<dbReference type="Gene3D" id="1.10.600.10">
    <property type="entry name" value="Farnesyl Diphosphate Synthase"/>
    <property type="match status" value="2"/>
</dbReference>
<proteinExistence type="inferred from homology"/>
<keyword evidence="2" id="KW-0456">Lyase</keyword>
<name>A0A9W9WPT3_9EURO</name>
<comment type="similarity">
    <text evidence="1">Belongs to the trichodiene synthase family.</text>
</comment>
<dbReference type="SUPFAM" id="SSF48576">
    <property type="entry name" value="Terpenoid synthases"/>
    <property type="match status" value="1"/>
</dbReference>
<reference evidence="3" key="2">
    <citation type="journal article" date="2023" name="IMA Fungus">
        <title>Comparative genomic study of the Penicillium genus elucidates a diverse pangenome and 15 lateral gene transfer events.</title>
        <authorList>
            <person name="Petersen C."/>
            <person name="Sorensen T."/>
            <person name="Nielsen M.R."/>
            <person name="Sondergaard T.E."/>
            <person name="Sorensen J.L."/>
            <person name="Fitzpatrick D.A."/>
            <person name="Frisvad J.C."/>
            <person name="Nielsen K.L."/>
        </authorList>
    </citation>
    <scope>NUCLEOTIDE SEQUENCE</scope>
    <source>
        <strain evidence="3">IBT 17660</strain>
    </source>
</reference>
<organism evidence="3 4">
    <name type="scientific">Penicillium desertorum</name>
    <dbReference type="NCBI Taxonomy" id="1303715"/>
    <lineage>
        <taxon>Eukaryota</taxon>
        <taxon>Fungi</taxon>
        <taxon>Dikarya</taxon>
        <taxon>Ascomycota</taxon>
        <taxon>Pezizomycotina</taxon>
        <taxon>Eurotiomycetes</taxon>
        <taxon>Eurotiomycetidae</taxon>
        <taxon>Eurotiales</taxon>
        <taxon>Aspergillaceae</taxon>
        <taxon>Penicillium</taxon>
    </lineage>
</organism>
<evidence type="ECO:0000313" key="4">
    <source>
        <dbReference type="Proteomes" id="UP001147760"/>
    </source>
</evidence>
<dbReference type="InterPro" id="IPR008949">
    <property type="entry name" value="Isoprenoid_synthase_dom_sf"/>
</dbReference>
<keyword evidence="4" id="KW-1185">Reference proteome</keyword>
<dbReference type="OrthoDB" id="2998174at2759"/>